<dbReference type="EC" id="3.1.2.-" evidence="3"/>
<evidence type="ECO:0000256" key="1">
    <source>
        <dbReference type="ARBA" id="ARBA00005953"/>
    </source>
</evidence>
<comment type="similarity">
    <text evidence="1">Belongs to the 4-hydroxybenzoyl-CoA thioesterase family.</text>
</comment>
<dbReference type="GO" id="GO:0016787">
    <property type="term" value="F:hydrolase activity"/>
    <property type="evidence" value="ECO:0007669"/>
    <property type="project" value="UniProtKB-KW"/>
</dbReference>
<dbReference type="PANTHER" id="PTHR31793:SF27">
    <property type="entry name" value="NOVEL THIOESTERASE SUPERFAMILY DOMAIN AND SAPOSIN A-TYPE DOMAIN CONTAINING PROTEIN (0610012H03RIK)"/>
    <property type="match status" value="1"/>
</dbReference>
<evidence type="ECO:0000313" key="4">
    <source>
        <dbReference type="Proteomes" id="UP000745859"/>
    </source>
</evidence>
<dbReference type="Proteomes" id="UP000745859">
    <property type="component" value="Unassembled WGS sequence"/>
</dbReference>
<dbReference type="InterPro" id="IPR006684">
    <property type="entry name" value="YbgC/YbaW"/>
</dbReference>
<dbReference type="EMBL" id="JAASQL010000001">
    <property type="protein sequence ID" value="NIJ44956.1"/>
    <property type="molecule type" value="Genomic_DNA"/>
</dbReference>
<dbReference type="CDD" id="cd00586">
    <property type="entry name" value="4HBT"/>
    <property type="match status" value="1"/>
</dbReference>
<protein>
    <submittedName>
        <fullName evidence="3">Acyl-CoA thioester hydrolase</fullName>
        <ecNumber evidence="3">3.1.2.-</ecNumber>
    </submittedName>
</protein>
<keyword evidence="4" id="KW-1185">Reference proteome</keyword>
<evidence type="ECO:0000313" key="3">
    <source>
        <dbReference type="EMBL" id="NIJ44956.1"/>
    </source>
</evidence>
<keyword evidence="2 3" id="KW-0378">Hydrolase</keyword>
<dbReference type="PIRSF" id="PIRSF003230">
    <property type="entry name" value="YbgC"/>
    <property type="match status" value="1"/>
</dbReference>
<sequence>MITKNYSFRVKYYETDKMQYVHHSNYARYFETARIEYLREVGISYKSMEDMGVMLPVVDLKTTFKKPAKYDDFLTIKTAIKQTPDVKIIFTYKVYNQHDELLTTGESTLVFVDMQRNRPIRCPENILKTILNQ</sequence>
<organism evidence="3 4">
    <name type="scientific">Wenyingzhuangia heitensis</name>
    <dbReference type="NCBI Taxonomy" id="1487859"/>
    <lineage>
        <taxon>Bacteria</taxon>
        <taxon>Pseudomonadati</taxon>
        <taxon>Bacteroidota</taxon>
        <taxon>Flavobacteriia</taxon>
        <taxon>Flavobacteriales</taxon>
        <taxon>Flavobacteriaceae</taxon>
        <taxon>Wenyingzhuangia</taxon>
    </lineage>
</organism>
<dbReference type="InterPro" id="IPR050563">
    <property type="entry name" value="4-hydroxybenzoyl-CoA_TE"/>
</dbReference>
<accession>A0ABX0UCU0</accession>
<name>A0ABX0UCU0_9FLAO</name>
<dbReference type="RefSeq" id="WP_167185927.1">
    <property type="nucleotide sequence ID" value="NZ_JAASQL010000001.1"/>
</dbReference>
<gene>
    <name evidence="3" type="ORF">FHR24_001395</name>
</gene>
<dbReference type="Gene3D" id="3.10.129.10">
    <property type="entry name" value="Hotdog Thioesterase"/>
    <property type="match status" value="1"/>
</dbReference>
<reference evidence="3 4" key="1">
    <citation type="submission" date="2020-03" db="EMBL/GenBank/DDBJ databases">
        <title>Genomic Encyclopedia of Type Strains, Phase IV (KMG-IV): sequencing the most valuable type-strain genomes for metagenomic binning, comparative biology and taxonomic classification.</title>
        <authorList>
            <person name="Goeker M."/>
        </authorList>
    </citation>
    <scope>NUCLEOTIDE SEQUENCE [LARGE SCALE GENOMIC DNA]</scope>
    <source>
        <strain evidence="3 4">DSM 101599</strain>
    </source>
</reference>
<evidence type="ECO:0000256" key="2">
    <source>
        <dbReference type="ARBA" id="ARBA00022801"/>
    </source>
</evidence>
<dbReference type="SUPFAM" id="SSF54637">
    <property type="entry name" value="Thioesterase/thiol ester dehydrase-isomerase"/>
    <property type="match status" value="1"/>
</dbReference>
<dbReference type="PANTHER" id="PTHR31793">
    <property type="entry name" value="4-HYDROXYBENZOYL-COA THIOESTERASE FAMILY MEMBER"/>
    <property type="match status" value="1"/>
</dbReference>
<comment type="caution">
    <text evidence="3">The sequence shown here is derived from an EMBL/GenBank/DDBJ whole genome shotgun (WGS) entry which is preliminary data.</text>
</comment>
<dbReference type="NCBIfam" id="TIGR00051">
    <property type="entry name" value="YbgC/FadM family acyl-CoA thioesterase"/>
    <property type="match status" value="1"/>
</dbReference>
<proteinExistence type="inferred from homology"/>
<dbReference type="Pfam" id="PF13279">
    <property type="entry name" value="4HBT_2"/>
    <property type="match status" value="1"/>
</dbReference>
<dbReference type="InterPro" id="IPR029069">
    <property type="entry name" value="HotDog_dom_sf"/>
</dbReference>